<feature type="compositionally biased region" description="Pro residues" evidence="8">
    <location>
        <begin position="158"/>
        <end position="171"/>
    </location>
</feature>
<dbReference type="GO" id="GO:0051145">
    <property type="term" value="P:smooth muscle cell differentiation"/>
    <property type="evidence" value="ECO:0007669"/>
    <property type="project" value="TreeGrafter"/>
</dbReference>
<proteinExistence type="predicted"/>
<evidence type="ECO:0000313" key="11">
    <source>
        <dbReference type="Proteomes" id="UP000541181"/>
    </source>
</evidence>
<feature type="region of interest" description="Disordered" evidence="8">
    <location>
        <begin position="589"/>
        <end position="620"/>
    </location>
</feature>
<dbReference type="InterPro" id="IPR004018">
    <property type="entry name" value="RPEL_repeat"/>
</dbReference>
<dbReference type="OrthoDB" id="197676at2759"/>
<dbReference type="PROSITE" id="PS50800">
    <property type="entry name" value="SAP"/>
    <property type="match status" value="1"/>
</dbReference>
<feature type="compositionally biased region" description="Pro residues" evidence="8">
    <location>
        <begin position="796"/>
        <end position="806"/>
    </location>
</feature>
<dbReference type="InterPro" id="IPR043451">
    <property type="entry name" value="Myocardin-like"/>
</dbReference>
<feature type="domain" description="SAP" evidence="9">
    <location>
        <begin position="328"/>
        <end position="362"/>
    </location>
</feature>
<dbReference type="Pfam" id="PF02037">
    <property type="entry name" value="SAP"/>
    <property type="match status" value="1"/>
</dbReference>
<feature type="region of interest" description="Disordered" evidence="8">
    <location>
        <begin position="268"/>
        <end position="324"/>
    </location>
</feature>
<dbReference type="GO" id="GO:0045944">
    <property type="term" value="P:positive regulation of transcription by RNA polymerase II"/>
    <property type="evidence" value="ECO:0007669"/>
    <property type="project" value="TreeGrafter"/>
</dbReference>
<evidence type="ECO:0000256" key="8">
    <source>
        <dbReference type="SAM" id="MobiDB-lite"/>
    </source>
</evidence>
<dbReference type="SUPFAM" id="SSF68906">
    <property type="entry name" value="SAP domain"/>
    <property type="match status" value="1"/>
</dbReference>
<name>A0A7K5GHJ7_9AVES</name>
<evidence type="ECO:0000256" key="4">
    <source>
        <dbReference type="ARBA" id="ARBA00023054"/>
    </source>
</evidence>
<keyword evidence="6" id="KW-0539">Nucleus</keyword>
<feature type="compositionally biased region" description="Polar residues" evidence="8">
    <location>
        <begin position="718"/>
        <end position="727"/>
    </location>
</feature>
<dbReference type="FunFam" id="1.10.720.30:FF:000002">
    <property type="entry name" value="Myocardin related transcription factor A"/>
    <property type="match status" value="1"/>
</dbReference>
<dbReference type="PANTHER" id="PTHR22793:SF6">
    <property type="entry name" value="MYOCARDIN-RELATED TRANSCRIPTION FACTOR A"/>
    <property type="match status" value="1"/>
</dbReference>
<feature type="compositionally biased region" description="Polar residues" evidence="8">
    <location>
        <begin position="130"/>
        <end position="153"/>
    </location>
</feature>
<feature type="compositionally biased region" description="Polar residues" evidence="8">
    <location>
        <begin position="442"/>
        <end position="456"/>
    </location>
</feature>
<accession>A0A7K5GHJ7</accession>
<dbReference type="InterPro" id="IPR003034">
    <property type="entry name" value="SAP_dom"/>
</dbReference>
<feature type="compositionally biased region" description="Pro residues" evidence="8">
    <location>
        <begin position="729"/>
        <end position="738"/>
    </location>
</feature>
<comment type="subcellular location">
    <subcellularLocation>
        <location evidence="1">Nucleus</location>
    </subcellularLocation>
</comment>
<feature type="compositionally biased region" description="Basic and acidic residues" evidence="8">
    <location>
        <begin position="198"/>
        <end position="213"/>
    </location>
</feature>
<reference evidence="10 11" key="1">
    <citation type="submission" date="2019-09" db="EMBL/GenBank/DDBJ databases">
        <title>Bird 10,000 Genomes (B10K) Project - Family phase.</title>
        <authorList>
            <person name="Zhang G."/>
        </authorList>
    </citation>
    <scope>NUCLEOTIDE SEQUENCE [LARGE SCALE GENOMIC DNA]</scope>
    <source>
        <strain evidence="10">B10K-CU-031-22</strain>
    </source>
</reference>
<feature type="non-terminal residue" evidence="10">
    <location>
        <position position="944"/>
    </location>
</feature>
<dbReference type="PROSITE" id="PS51073">
    <property type="entry name" value="RPEL"/>
    <property type="match status" value="2"/>
</dbReference>
<keyword evidence="4" id="KW-0175">Coiled coil</keyword>
<dbReference type="Gene3D" id="1.10.720.30">
    <property type="entry name" value="SAP domain"/>
    <property type="match status" value="1"/>
</dbReference>
<evidence type="ECO:0000256" key="7">
    <source>
        <dbReference type="PROSITE-ProRule" id="PRU00401"/>
    </source>
</evidence>
<comment type="caution">
    <text evidence="10">The sequence shown here is derived from an EMBL/GenBank/DDBJ whole genome shotgun (WGS) entry which is preliminary data.</text>
</comment>
<dbReference type="EMBL" id="VZRC01000184">
    <property type="protein sequence ID" value="NWS56460.1"/>
    <property type="molecule type" value="Genomic_DNA"/>
</dbReference>
<dbReference type="InterPro" id="IPR036361">
    <property type="entry name" value="SAP_dom_sf"/>
</dbReference>
<dbReference type="PANTHER" id="PTHR22793">
    <property type="entry name" value="MYOCARDIN-RELATED TRANSCRIPTION FACTOR-RELATED"/>
    <property type="match status" value="1"/>
</dbReference>
<feature type="compositionally biased region" description="Polar residues" evidence="8">
    <location>
        <begin position="589"/>
        <end position="616"/>
    </location>
</feature>
<organism evidence="10 11">
    <name type="scientific">Chunga burmeisteri</name>
    <name type="common">Black-legged seriema</name>
    <dbReference type="NCBI Taxonomy" id="1352770"/>
    <lineage>
        <taxon>Eukaryota</taxon>
        <taxon>Metazoa</taxon>
        <taxon>Chordata</taxon>
        <taxon>Craniata</taxon>
        <taxon>Vertebrata</taxon>
        <taxon>Euteleostomi</taxon>
        <taxon>Archelosauria</taxon>
        <taxon>Archosauria</taxon>
        <taxon>Dinosauria</taxon>
        <taxon>Saurischia</taxon>
        <taxon>Theropoda</taxon>
        <taxon>Coelurosauria</taxon>
        <taxon>Aves</taxon>
        <taxon>Neognathae</taxon>
        <taxon>Neoaves</taxon>
        <taxon>Telluraves</taxon>
        <taxon>Australaves</taxon>
        <taxon>Cariamiformes</taxon>
        <taxon>Cariamidae</taxon>
        <taxon>Chunga</taxon>
    </lineage>
</organism>
<dbReference type="GO" id="GO:0003713">
    <property type="term" value="F:transcription coactivator activity"/>
    <property type="evidence" value="ECO:0007669"/>
    <property type="project" value="TreeGrafter"/>
</dbReference>
<evidence type="ECO:0000256" key="6">
    <source>
        <dbReference type="ARBA" id="ARBA00023242"/>
    </source>
</evidence>
<feature type="compositionally biased region" description="Low complexity" evidence="8">
    <location>
        <begin position="293"/>
        <end position="308"/>
    </location>
</feature>
<dbReference type="SMART" id="SM00513">
    <property type="entry name" value="SAP"/>
    <property type="match status" value="1"/>
</dbReference>
<dbReference type="SMART" id="SM00707">
    <property type="entry name" value="RPEL"/>
    <property type="match status" value="2"/>
</dbReference>
<dbReference type="Proteomes" id="UP000541181">
    <property type="component" value="Unassembled WGS sequence"/>
</dbReference>
<feature type="region of interest" description="Disordered" evidence="8">
    <location>
        <begin position="784"/>
        <end position="813"/>
    </location>
</feature>
<evidence type="ECO:0000256" key="5">
    <source>
        <dbReference type="ARBA" id="ARBA00023163"/>
    </source>
</evidence>
<feature type="repeat" description="RPEL" evidence="7">
    <location>
        <begin position="4"/>
        <end position="29"/>
    </location>
</feature>
<protein>
    <submittedName>
        <fullName evidence="10">MKL1 protein</fullName>
    </submittedName>
</protein>
<feature type="compositionally biased region" description="Low complexity" evidence="8">
    <location>
        <begin position="172"/>
        <end position="183"/>
    </location>
</feature>
<feature type="region of interest" description="Disordered" evidence="8">
    <location>
        <begin position="684"/>
        <end position="764"/>
    </location>
</feature>
<dbReference type="Gene3D" id="6.10.150.10">
    <property type="match status" value="1"/>
</dbReference>
<gene>
    <name evidence="10" type="primary">Mkl1</name>
    <name evidence="10" type="ORF">CHUBUR_R12430</name>
</gene>
<feature type="repeat" description="RPEL" evidence="7">
    <location>
        <begin position="48"/>
        <end position="73"/>
    </location>
</feature>
<feature type="region of interest" description="Disordered" evidence="8">
    <location>
        <begin position="426"/>
        <end position="461"/>
    </location>
</feature>
<evidence type="ECO:0000256" key="3">
    <source>
        <dbReference type="ARBA" id="ARBA00023015"/>
    </source>
</evidence>
<keyword evidence="11" id="KW-1185">Reference proteome</keyword>
<evidence type="ECO:0000313" key="10">
    <source>
        <dbReference type="EMBL" id="NWS56460.1"/>
    </source>
</evidence>
<keyword evidence="2" id="KW-0677">Repeat</keyword>
<feature type="compositionally biased region" description="Polar residues" evidence="8">
    <location>
        <begin position="755"/>
        <end position="764"/>
    </location>
</feature>
<dbReference type="AlphaFoldDB" id="A0A7K5GHJ7"/>
<keyword evidence="5" id="KW-0804">Transcription</keyword>
<evidence type="ECO:0000256" key="2">
    <source>
        <dbReference type="ARBA" id="ARBA00022737"/>
    </source>
</evidence>
<feature type="region of interest" description="Disordered" evidence="8">
    <location>
        <begin position="89"/>
        <end position="241"/>
    </location>
</feature>
<sequence length="944" mass="100254">QTEDYLKRKIRSRPERSELVRMHILEETSAEPSLQAKQLKLKRARLADDLNEKIAQRPGPMELVEKNILPVESSLKEAIIVGQVNYPKVADNSSFDEDSSDALSPEQPASHESQGSVPSPMDSRICEPLPSTTGTSLAQGTSQLQISADSSETLFLPEQPPPPLPPPPLLPPSLTNGAALTAAKPPPTLIKQSQPKSASEKSQRSKKAKELKPKVKKLKYHQYIPPDQKQDKGAPPMDSSYAKILQQQQLFLQLQILNQQQQHYNYQTILPAPPKPPGEQQSGASAPAVRNLSAAVSSSSSVSSGSSGLMRQNSNAAAGKPGPLPANLDEMKVAELKQELKLRALPVSGTKTDLIERLRAYQEQNGAASQTPPTPKPSTAAILPKAAEVVVAFPAARLSTGPALVTTGIAPAEVVVATVTGGGVMKFGSTSSTPPVSPTPSERSQMSTGDENSATGDTFGEMVTSPLTQLTLQASPVQFLVKEESSKSASCSVNPAPRSERCSTGNSRDAEVRDKDQMLQEKDKQIEELTRMLKQKQQLVEMLRLQLEQEKRSQQSLPAPAAAGEGTALASNPVAFGTQVKSENGFLSCQSAKQSSGQTDQFSPAPTASQMDTSNPSPVPKKAVMVKQEVPAAEAEPPCQSHSPRLFLGQQGSALSDLIKGTPPPTLITDSTGTHIVLTVTKQSAERQGLSPHGKAGSSCPALQPGSPAAPSPPQMDLEQQQHTSLFGTPPPPLPVPSVPMKEPPGYEEAMKQQPKAQENGCSSQQMDDLFDILIESGEISADFKDQSSPAGKEPPVAPACSPPPSSHHSSELAVPVSLGQPVPVGRLEDFLESSTGLPLLTAGHDGPEPLSLIDDLHSEMLSSSAILDHPPSPMDTSELHFAHEPSGGIALDLAEANLDSMDWLELPGGPVMSLAPLSTAAPSLFSTDFLDGHDLQLHWDSCL</sequence>
<dbReference type="GO" id="GO:0005634">
    <property type="term" value="C:nucleus"/>
    <property type="evidence" value="ECO:0007669"/>
    <property type="project" value="UniProtKB-SubCell"/>
</dbReference>
<keyword evidence="3" id="KW-0805">Transcription regulation</keyword>
<evidence type="ECO:0000259" key="9">
    <source>
        <dbReference type="PROSITE" id="PS50800"/>
    </source>
</evidence>
<feature type="region of interest" description="Disordered" evidence="8">
    <location>
        <begin position="486"/>
        <end position="513"/>
    </location>
</feature>
<evidence type="ECO:0000256" key="1">
    <source>
        <dbReference type="ARBA" id="ARBA00004123"/>
    </source>
</evidence>
<feature type="non-terminal residue" evidence="10">
    <location>
        <position position="1"/>
    </location>
</feature>
<dbReference type="Pfam" id="PF02755">
    <property type="entry name" value="RPEL"/>
    <property type="match status" value="2"/>
</dbReference>